<name>A0A4V2UNP0_9RHOB</name>
<evidence type="ECO:0000313" key="2">
    <source>
        <dbReference type="Proteomes" id="UP000295696"/>
    </source>
</evidence>
<evidence type="ECO:0008006" key="3">
    <source>
        <dbReference type="Google" id="ProtNLM"/>
    </source>
</evidence>
<accession>A0A4V2UNP0</accession>
<organism evidence="1 2">
    <name type="scientific">Primorskyibacter sedentarius</name>
    <dbReference type="NCBI Taxonomy" id="745311"/>
    <lineage>
        <taxon>Bacteria</taxon>
        <taxon>Pseudomonadati</taxon>
        <taxon>Pseudomonadota</taxon>
        <taxon>Alphaproteobacteria</taxon>
        <taxon>Rhodobacterales</taxon>
        <taxon>Roseobacteraceae</taxon>
        <taxon>Primorskyibacter</taxon>
    </lineage>
</organism>
<protein>
    <recommendedName>
        <fullName evidence="3">Sirohydrochlorin ferrochelatase</fullName>
    </recommendedName>
</protein>
<gene>
    <name evidence="1" type="ORF">EDD52_10886</name>
</gene>
<keyword evidence="2" id="KW-1185">Reference proteome</keyword>
<dbReference type="SUPFAM" id="SSF53800">
    <property type="entry name" value="Chelatase"/>
    <property type="match status" value="2"/>
</dbReference>
<reference evidence="1 2" key="1">
    <citation type="submission" date="2019-03" db="EMBL/GenBank/DDBJ databases">
        <title>Genomic Encyclopedia of Type Strains, Phase IV (KMG-IV): sequencing the most valuable type-strain genomes for metagenomic binning, comparative biology and taxonomic classification.</title>
        <authorList>
            <person name="Goeker M."/>
        </authorList>
    </citation>
    <scope>NUCLEOTIDE SEQUENCE [LARGE SCALE GENOMIC DNA]</scope>
    <source>
        <strain evidence="1 2">DSM 104836</strain>
    </source>
</reference>
<dbReference type="Gene3D" id="3.40.50.1400">
    <property type="match status" value="2"/>
</dbReference>
<evidence type="ECO:0000313" key="1">
    <source>
        <dbReference type="EMBL" id="TCS62791.1"/>
    </source>
</evidence>
<dbReference type="AlphaFoldDB" id="A0A4V2UNP0"/>
<dbReference type="EMBL" id="SLZU01000008">
    <property type="protein sequence ID" value="TCS62791.1"/>
    <property type="molecule type" value="Genomic_DNA"/>
</dbReference>
<sequence length="251" mass="26928">MRSRPAPLTLKDPALMSSDPAPCPSALIVAHGSPSEPQQQEDALAALAARVADHMPGWQISSATLACKDRFDEETARLGAPLIFPFFMAEGYFTRRVLATKAKALGLTMRAPFGVIPALEDVAETTLRAHIARNGWQIAETALLVAAHGSAVSTTSRNSALNFADRMQARCGFRRVATGFVEEPPFLADAARDLGPHSLCLTHFALRSGHVQEDLPEAFATAGFTGTILPPMIEWPETPRLIADALTCEQG</sequence>
<proteinExistence type="predicted"/>
<dbReference type="Proteomes" id="UP000295696">
    <property type="component" value="Unassembled WGS sequence"/>
</dbReference>
<comment type="caution">
    <text evidence="1">The sequence shown here is derived from an EMBL/GenBank/DDBJ whole genome shotgun (WGS) entry which is preliminary data.</text>
</comment>